<dbReference type="STRING" id="1029756.W911_14400"/>
<accession>V5SH17</accession>
<dbReference type="GO" id="GO:0005992">
    <property type="term" value="P:trehalose biosynthetic process"/>
    <property type="evidence" value="ECO:0007669"/>
    <property type="project" value="InterPro"/>
</dbReference>
<feature type="compositionally biased region" description="Basic and acidic residues" evidence="2">
    <location>
        <begin position="489"/>
        <end position="499"/>
    </location>
</feature>
<sequence>MSRIVVVSNRVMELRRATQAGGVAVAIADLLKARPGLWFGWNGKVVEDGDTALSDVKVRKAAGQSALATLPLTAEEHRDYYLGYSNSVLWPVFHNRLDLAHFDAGFYPRYTGVNKRFAAALASLIQPDDIVWVHDYHLIPLAVELRRLGIENPIGFYLHIPVPPPQTFLAIPEYADLAQALAAYDLVGLQTEADVSNLIQVFKDSGQGRILQDGRVLAFDQRLSIHRFPVGIDARDFMGATPVRNLVQSPSDAQRIIGVDRLDYTKGLPQKLRAFGRFLEKYPAYLRKVVLTQIAPPTRESVEAYTDIRQTLEALSGKINGMFGELDWVPIHYIHRSAPRDRLRDIYRASRIGFFTPLRDGMNLVAKEYVAAQAPDDPGVPILSRFAGAAEQLVDAIIVNPYNVEEMADAIKQALEMDKAERIARYERLMSVIRTYDSAVWSASFLATLEAAAEERSTARISASTPIHAALAKLAEAARRSSGPPANDADAKPEADLKAAARKRPGGRS</sequence>
<gene>
    <name evidence="3" type="ORF">W911_14400</name>
</gene>
<dbReference type="SUPFAM" id="SSF53756">
    <property type="entry name" value="UDP-Glycosyltransferase/glycogen phosphorylase"/>
    <property type="match status" value="1"/>
</dbReference>
<dbReference type="RefSeq" id="WP_023788194.1">
    <property type="nucleotide sequence ID" value="NC_022997.1"/>
</dbReference>
<dbReference type="GO" id="GO:0003825">
    <property type="term" value="F:alpha,alpha-trehalose-phosphate synthase (UDP-forming) activity"/>
    <property type="evidence" value="ECO:0007669"/>
    <property type="project" value="TreeGrafter"/>
</dbReference>
<dbReference type="EMBL" id="CP006912">
    <property type="protein sequence ID" value="AHB49330.1"/>
    <property type="molecule type" value="Genomic_DNA"/>
</dbReference>
<dbReference type="AlphaFoldDB" id="V5SH17"/>
<organism evidence="3 4">
    <name type="scientific">Hyphomicrobium nitrativorans NL23</name>
    <dbReference type="NCBI Taxonomy" id="1029756"/>
    <lineage>
        <taxon>Bacteria</taxon>
        <taxon>Pseudomonadati</taxon>
        <taxon>Pseudomonadota</taxon>
        <taxon>Alphaproteobacteria</taxon>
        <taxon>Hyphomicrobiales</taxon>
        <taxon>Hyphomicrobiaceae</taxon>
        <taxon>Hyphomicrobium</taxon>
    </lineage>
</organism>
<proteinExistence type="inferred from homology"/>
<protein>
    <submittedName>
        <fullName evidence="3">Alpha,alpha-trehalose-phosphate synthase</fullName>
    </submittedName>
</protein>
<dbReference type="CDD" id="cd03788">
    <property type="entry name" value="GT20_TPS"/>
    <property type="match status" value="1"/>
</dbReference>
<reference evidence="3 4" key="1">
    <citation type="journal article" date="2014" name="Genome Announc.">
        <title>Complete Genome Sequence of Hyphomicrobium nitrativorans Strain NL23, a Denitrifying Bacterium Isolated from Biofilm of a Methanol-Fed Denitrification System Treating Seawater at the Montreal Biodome.</title>
        <authorList>
            <person name="Martineau C."/>
            <person name="Villeneuve C."/>
            <person name="Mauffrey F."/>
            <person name="Villemur R."/>
        </authorList>
    </citation>
    <scope>NUCLEOTIDE SEQUENCE [LARGE SCALE GENOMIC DNA]</scope>
    <source>
        <strain evidence="3">NL23</strain>
    </source>
</reference>
<dbReference type="HOGENOM" id="CLU_002351_7_1_5"/>
<feature type="region of interest" description="Disordered" evidence="2">
    <location>
        <begin position="476"/>
        <end position="509"/>
    </location>
</feature>
<feature type="compositionally biased region" description="Basic residues" evidence="2">
    <location>
        <begin position="500"/>
        <end position="509"/>
    </location>
</feature>
<dbReference type="PANTHER" id="PTHR10788:SF106">
    <property type="entry name" value="BCDNA.GH08860"/>
    <property type="match status" value="1"/>
</dbReference>
<dbReference type="InterPro" id="IPR001830">
    <property type="entry name" value="Glyco_trans_20"/>
</dbReference>
<dbReference type="KEGG" id="hni:W911_14400"/>
<keyword evidence="4" id="KW-1185">Reference proteome</keyword>
<evidence type="ECO:0000256" key="1">
    <source>
        <dbReference type="ARBA" id="ARBA00008799"/>
    </source>
</evidence>
<dbReference type="Proteomes" id="UP000018542">
    <property type="component" value="Chromosome"/>
</dbReference>
<dbReference type="PATRIC" id="fig|1029756.8.peg.2997"/>
<evidence type="ECO:0000313" key="4">
    <source>
        <dbReference type="Proteomes" id="UP000018542"/>
    </source>
</evidence>
<evidence type="ECO:0000256" key="2">
    <source>
        <dbReference type="SAM" id="MobiDB-lite"/>
    </source>
</evidence>
<dbReference type="PANTHER" id="PTHR10788">
    <property type="entry name" value="TREHALOSE-6-PHOSPHATE SYNTHASE"/>
    <property type="match status" value="1"/>
</dbReference>
<dbReference type="Pfam" id="PF00982">
    <property type="entry name" value="Glyco_transf_20"/>
    <property type="match status" value="1"/>
</dbReference>
<evidence type="ECO:0000313" key="3">
    <source>
        <dbReference type="EMBL" id="AHB49330.1"/>
    </source>
</evidence>
<name>V5SH17_9HYPH</name>
<comment type="similarity">
    <text evidence="1">Belongs to the glycosyltransferase 20 family.</text>
</comment>
<dbReference type="Gene3D" id="3.40.50.2000">
    <property type="entry name" value="Glycogen Phosphorylase B"/>
    <property type="match status" value="2"/>
</dbReference>